<feature type="region of interest" description="Disordered" evidence="1">
    <location>
        <begin position="73"/>
        <end position="99"/>
    </location>
</feature>
<comment type="caution">
    <text evidence="2">The sequence shown here is derived from an EMBL/GenBank/DDBJ whole genome shotgun (WGS) entry which is preliminary data.</text>
</comment>
<sequence length="558" mass="58864">MVPQLQNSSKLDEKVPVIDPISFIAWYHNKTPSPIPSETVFKQLGVSSSQQPSTEPLAYRTWRELLGAQPLAQEPAPDISSAGNENSPRNHPGVAQAAPTFPPYDPVHDATSSPLTSVDTRGAHNDDIGADSHIASAFLAPQFVLQEPTTQTGMPLHVAASAPQTRNLHATPFLDSGCQAESISLTHGQPQADTLSLPAGVVQNPPIENRAPSSADPALGASMQAVIATNASATNQTVPPDATHGLDALANAASLACAPDHDTDSGYGGSAVSSQVSEAALTMPGLCSRQPVSLPRPSLDNQSISLYGQQAVGSNLIASHLPVGDGTTYYTGVVGGQTGPASAEDGFDDPAGQESPVRSSGSDHARSPHRHNPDATSAVLDRNGNPRPLTTENTEFSILDWSFEGRENYHSTVPSPPEMSPRSLEIGPNREEYAVSGLSDDEAASVPKPKRQKTDSGTTMPHLSNGAAGSFSGLGMDFDWIPEEDSIAALPDEWISRCLDERTSVCPTASQAETAELFAGIDISPGSAWTQEIERITQMTEEECRQVMEMYCNPNPGC</sequence>
<name>A0A167NF72_CORDF</name>
<feature type="region of interest" description="Disordered" evidence="1">
    <location>
        <begin position="437"/>
        <end position="463"/>
    </location>
</feature>
<reference evidence="2 3" key="1">
    <citation type="journal article" date="2016" name="Genome Biol. Evol.">
        <title>Divergent and convergent evolution of fungal pathogenicity.</title>
        <authorList>
            <person name="Shang Y."/>
            <person name="Xiao G."/>
            <person name="Zheng P."/>
            <person name="Cen K."/>
            <person name="Zhan S."/>
            <person name="Wang C."/>
        </authorList>
    </citation>
    <scope>NUCLEOTIDE SEQUENCE [LARGE SCALE GENOMIC DNA]</scope>
    <source>
        <strain evidence="2 3">RCEF 1005</strain>
    </source>
</reference>
<dbReference type="EMBL" id="AZHF01000040">
    <property type="protein sequence ID" value="OAA55494.1"/>
    <property type="molecule type" value="Genomic_DNA"/>
</dbReference>
<gene>
    <name evidence="2" type="ORF">LEL_10990</name>
</gene>
<proteinExistence type="predicted"/>
<evidence type="ECO:0000313" key="3">
    <source>
        <dbReference type="Proteomes" id="UP000076881"/>
    </source>
</evidence>
<organism evidence="2 3">
    <name type="scientific">Akanthomyces lecanii RCEF 1005</name>
    <dbReference type="NCBI Taxonomy" id="1081108"/>
    <lineage>
        <taxon>Eukaryota</taxon>
        <taxon>Fungi</taxon>
        <taxon>Dikarya</taxon>
        <taxon>Ascomycota</taxon>
        <taxon>Pezizomycotina</taxon>
        <taxon>Sordariomycetes</taxon>
        <taxon>Hypocreomycetidae</taxon>
        <taxon>Hypocreales</taxon>
        <taxon>Cordycipitaceae</taxon>
        <taxon>Akanthomyces</taxon>
        <taxon>Cordyceps confragosa</taxon>
    </lineage>
</organism>
<keyword evidence="3" id="KW-1185">Reference proteome</keyword>
<dbReference type="AlphaFoldDB" id="A0A167NF72"/>
<evidence type="ECO:0000256" key="1">
    <source>
        <dbReference type="SAM" id="MobiDB-lite"/>
    </source>
</evidence>
<dbReference type="Proteomes" id="UP000076881">
    <property type="component" value="Unassembled WGS sequence"/>
</dbReference>
<feature type="region of interest" description="Disordered" evidence="1">
    <location>
        <begin position="335"/>
        <end position="393"/>
    </location>
</feature>
<accession>A0A167NF72</accession>
<protein>
    <submittedName>
        <fullName evidence="2">Uncharacterized protein</fullName>
    </submittedName>
</protein>
<evidence type="ECO:0000313" key="2">
    <source>
        <dbReference type="EMBL" id="OAA55494.1"/>
    </source>
</evidence>